<accession>A0AAW4UE68</accession>
<reference evidence="2" key="1">
    <citation type="submission" date="2021-10" db="EMBL/GenBank/DDBJ databases">
        <title>Collection of gut derived symbiotic bacterial strains cultured from healthy donors.</title>
        <authorList>
            <person name="Lin H."/>
            <person name="Littmann E."/>
            <person name="Kohout C."/>
            <person name="Pamer E.G."/>
        </authorList>
    </citation>
    <scope>NUCLEOTIDE SEQUENCE</scope>
    <source>
        <strain evidence="2">DFI.9.42</strain>
    </source>
</reference>
<protein>
    <submittedName>
        <fullName evidence="2">Uncharacterized protein</fullName>
    </submittedName>
</protein>
<dbReference type="RefSeq" id="WP_306780982.1">
    <property type="nucleotide sequence ID" value="NZ_JAJCJK010000015.1"/>
</dbReference>
<feature type="transmembrane region" description="Helical" evidence="1">
    <location>
        <begin position="50"/>
        <end position="72"/>
    </location>
</feature>
<gene>
    <name evidence="2" type="ORF">LIZ56_10550</name>
</gene>
<dbReference type="EMBL" id="JAJCJK010000015">
    <property type="protein sequence ID" value="MCB6938844.1"/>
    <property type="molecule type" value="Genomic_DNA"/>
</dbReference>
<evidence type="ECO:0000313" key="2">
    <source>
        <dbReference type="EMBL" id="MCB6938844.1"/>
    </source>
</evidence>
<sequence length="264" mass="30775">METSEKIIEDLCWGDIFKTHNVVDYCIGFIVLIVVLRGINILFDYKVLNIYVHVIKALVYGVLVIMLCVYFSKDVENIDKINIFTGFTFVFSVIEVTDNLSTMVVDIFGQGHISRKIKKAYKEKDENTFNIVKSILDDLYITLKPGKVSSETKKYIKQLGKIYDETNFNFRSVDKIVSEDNNHEWPVNRALWDIWTDRDIQNIHWKIKNETDGIISPKLTLSIDDCRRLQGKIDVVRELHVTYINNKDKLIKEKEKSDIANQEN</sequence>
<proteinExistence type="predicted"/>
<dbReference type="Proteomes" id="UP001197684">
    <property type="component" value="Unassembled WGS sequence"/>
</dbReference>
<comment type="caution">
    <text evidence="2">The sequence shown here is derived from an EMBL/GenBank/DDBJ whole genome shotgun (WGS) entry which is preliminary data.</text>
</comment>
<dbReference type="AlphaFoldDB" id="A0AAW4UE68"/>
<keyword evidence="1" id="KW-1133">Transmembrane helix</keyword>
<evidence type="ECO:0000313" key="3">
    <source>
        <dbReference type="Proteomes" id="UP001197684"/>
    </source>
</evidence>
<organism evidence="2 3">
    <name type="scientific">Agathobacter rectalis</name>
    <dbReference type="NCBI Taxonomy" id="39491"/>
    <lineage>
        <taxon>Bacteria</taxon>
        <taxon>Bacillati</taxon>
        <taxon>Bacillota</taxon>
        <taxon>Clostridia</taxon>
        <taxon>Lachnospirales</taxon>
        <taxon>Lachnospiraceae</taxon>
        <taxon>Agathobacter</taxon>
    </lineage>
</organism>
<keyword evidence="1" id="KW-0812">Transmembrane</keyword>
<feature type="transmembrane region" description="Helical" evidence="1">
    <location>
        <begin position="22"/>
        <end position="43"/>
    </location>
</feature>
<keyword evidence="1" id="KW-0472">Membrane</keyword>
<name>A0AAW4UE68_9FIRM</name>
<evidence type="ECO:0000256" key="1">
    <source>
        <dbReference type="SAM" id="Phobius"/>
    </source>
</evidence>